<evidence type="ECO:0000313" key="1">
    <source>
        <dbReference type="EMBL" id="KAH0214478.1"/>
    </source>
</evidence>
<reference evidence="1" key="2">
    <citation type="submission" date="2021-08" db="EMBL/GenBank/DDBJ databases">
        <authorList>
            <person name="Gostincar C."/>
            <person name="Sun X."/>
            <person name="Song Z."/>
            <person name="Gunde-Cimerman N."/>
        </authorList>
    </citation>
    <scope>NUCLEOTIDE SEQUENCE</scope>
    <source>
        <strain evidence="1">EXF-8016</strain>
    </source>
</reference>
<comment type="caution">
    <text evidence="1">The sequence shown here is derived from an EMBL/GenBank/DDBJ whole genome shotgun (WGS) entry which is preliminary data.</text>
</comment>
<reference evidence="1" key="1">
    <citation type="journal article" date="2021" name="J Fungi (Basel)">
        <title>Virulence traits and population genomics of the black yeast Aureobasidium melanogenum.</title>
        <authorList>
            <person name="Cernosa A."/>
            <person name="Sun X."/>
            <person name="Gostincar C."/>
            <person name="Fang C."/>
            <person name="Gunde-Cimerman N."/>
            <person name="Song Z."/>
        </authorList>
    </citation>
    <scope>NUCLEOTIDE SEQUENCE</scope>
    <source>
        <strain evidence="1">EXF-8016</strain>
    </source>
</reference>
<dbReference type="Proteomes" id="UP000767238">
    <property type="component" value="Unassembled WGS sequence"/>
</dbReference>
<sequence length="255" mass="28721">MTPADADLRASFELHRSRVLQLKRNCLVKLFERVEVSPDSTDREELEDVWYEEWPDSLAGTMPSSITSGQDFYSLINDGTKAPRSEEERLQALTKIESWLQNRAAHHLEPGPLTLPEDFKQLCALTDLLEGPGLPLTCSDIPQAFGGLAVPLVSLGLDAGRSDHMRRATGVDLLEYEATVVLTMGQVDAPIAGGTWLCWLKDDTDTWKWTWVSRLGTVEPPHIFESVRELLDEYCKTYLNVLLRAYEDIGEDEML</sequence>
<name>A0A9P8K4Z4_AURME</name>
<dbReference type="OrthoDB" id="3827264at2759"/>
<dbReference type="EMBL" id="JAHFYH010000082">
    <property type="protein sequence ID" value="KAH0214478.1"/>
    <property type="molecule type" value="Genomic_DNA"/>
</dbReference>
<organism evidence="1 2">
    <name type="scientific">Aureobasidium melanogenum</name>
    <name type="common">Aureobasidium pullulans var. melanogenum</name>
    <dbReference type="NCBI Taxonomy" id="46634"/>
    <lineage>
        <taxon>Eukaryota</taxon>
        <taxon>Fungi</taxon>
        <taxon>Dikarya</taxon>
        <taxon>Ascomycota</taxon>
        <taxon>Pezizomycotina</taxon>
        <taxon>Dothideomycetes</taxon>
        <taxon>Dothideomycetidae</taxon>
        <taxon>Dothideales</taxon>
        <taxon>Saccotheciaceae</taxon>
        <taxon>Aureobasidium</taxon>
    </lineage>
</organism>
<protein>
    <submittedName>
        <fullName evidence="1">Uncharacterized protein</fullName>
    </submittedName>
</protein>
<gene>
    <name evidence="1" type="ORF">KCV03_g8443</name>
</gene>
<proteinExistence type="predicted"/>
<evidence type="ECO:0000313" key="2">
    <source>
        <dbReference type="Proteomes" id="UP000767238"/>
    </source>
</evidence>
<dbReference type="AlphaFoldDB" id="A0A9P8K4Z4"/>
<feature type="non-terminal residue" evidence="1">
    <location>
        <position position="255"/>
    </location>
</feature>
<accession>A0A9P8K4Z4</accession>